<name>A0A5R9GY89_9PROT</name>
<dbReference type="SUPFAM" id="SSF47090">
    <property type="entry name" value="PGBD-like"/>
    <property type="match status" value="1"/>
</dbReference>
<dbReference type="InterPro" id="IPR002477">
    <property type="entry name" value="Peptidoglycan-bd-like"/>
</dbReference>
<evidence type="ECO:0000313" key="2">
    <source>
        <dbReference type="EMBL" id="TLS67944.1"/>
    </source>
</evidence>
<keyword evidence="3" id="KW-1185">Reference proteome</keyword>
<proteinExistence type="predicted"/>
<feature type="domain" description="Peptidoglycan binding-like" evidence="1">
    <location>
        <begin position="10"/>
        <end position="66"/>
    </location>
</feature>
<evidence type="ECO:0000313" key="3">
    <source>
        <dbReference type="Proteomes" id="UP000306585"/>
    </source>
</evidence>
<dbReference type="InterPro" id="IPR036365">
    <property type="entry name" value="PGBD-like_sf"/>
</dbReference>
<comment type="caution">
    <text evidence="2">The sequence shown here is derived from an EMBL/GenBank/DDBJ whole genome shotgun (WGS) entry which is preliminary data.</text>
</comment>
<dbReference type="InterPro" id="IPR036366">
    <property type="entry name" value="PGBDSf"/>
</dbReference>
<accession>A0A5R9GY89</accession>
<dbReference type="RefSeq" id="WP_138238841.1">
    <property type="nucleotide sequence ID" value="NZ_VBRY01000004.1"/>
</dbReference>
<dbReference type="AlphaFoldDB" id="A0A5R9GY89"/>
<gene>
    <name evidence="2" type="ORF">FEF65_05735</name>
</gene>
<organism evidence="2 3">
    <name type="scientific">Mariprofundus erugo</name>
    <dbReference type="NCBI Taxonomy" id="2528639"/>
    <lineage>
        <taxon>Bacteria</taxon>
        <taxon>Pseudomonadati</taxon>
        <taxon>Pseudomonadota</taxon>
        <taxon>Candidatius Mariprofundia</taxon>
        <taxon>Mariprofundales</taxon>
        <taxon>Mariprofundaceae</taxon>
        <taxon>Mariprofundus</taxon>
    </lineage>
</organism>
<reference evidence="2 3" key="1">
    <citation type="journal article" date="2019" name="Appl. Environ. Microbiol.">
        <title>Environmental Evidence and Genomic Insight of Iron-oxidizing Bacteria Preference Towards More Corrosion Resistant Stainless Steel at Higher Salinities.</title>
        <authorList>
            <person name="Garrison C.E."/>
            <person name="Price K.A."/>
            <person name="Field E.K."/>
        </authorList>
    </citation>
    <scope>NUCLEOTIDE SEQUENCE [LARGE SCALE GENOMIC DNA]</scope>
    <source>
        <strain evidence="2 3">P3</strain>
    </source>
</reference>
<dbReference type="EMBL" id="VBRY01000004">
    <property type="protein sequence ID" value="TLS67944.1"/>
    <property type="molecule type" value="Genomic_DNA"/>
</dbReference>
<dbReference type="Proteomes" id="UP000306585">
    <property type="component" value="Unassembled WGS sequence"/>
</dbReference>
<dbReference type="Pfam" id="PF01471">
    <property type="entry name" value="PG_binding_1"/>
    <property type="match status" value="1"/>
</dbReference>
<protein>
    <submittedName>
        <fullName evidence="2">Peptidoglycan-binding protein</fullName>
    </submittedName>
</protein>
<evidence type="ECO:0000259" key="1">
    <source>
        <dbReference type="Pfam" id="PF01471"/>
    </source>
</evidence>
<dbReference type="Gene3D" id="1.10.101.10">
    <property type="entry name" value="PGBD-like superfamily/PGBD"/>
    <property type="match status" value="1"/>
</dbReference>
<sequence length="127" mass="14351">MSRPLKIFMRGKRVTVLQEILRRMGYQMDEQPGLFGVHTRDAVKAFQKQHNLKPTGMVDDELFKLMQFGQAGIAEPQATDQAEHTDTNQPINQPQLDALIRLLIRKGVITDSELSAEMAKSLPSALY</sequence>